<dbReference type="InterPro" id="IPR001957">
    <property type="entry name" value="Chromosome_initiator_DnaA"/>
</dbReference>
<dbReference type="SUPFAM" id="SSF52540">
    <property type="entry name" value="P-loop containing nucleoside triphosphate hydrolases"/>
    <property type="match status" value="1"/>
</dbReference>
<dbReference type="GO" id="GO:0008289">
    <property type="term" value="F:lipid binding"/>
    <property type="evidence" value="ECO:0007669"/>
    <property type="project" value="UniProtKB-KW"/>
</dbReference>
<evidence type="ECO:0000256" key="11">
    <source>
        <dbReference type="RuleBase" id="RU004227"/>
    </source>
</evidence>
<dbReference type="Gene3D" id="3.30.300.180">
    <property type="match status" value="1"/>
</dbReference>
<feature type="binding site" evidence="8">
    <location>
        <position position="188"/>
    </location>
    <ligand>
        <name>ATP</name>
        <dbReference type="ChEBI" id="CHEBI:30616"/>
    </ligand>
</feature>
<dbReference type="CDD" id="cd06571">
    <property type="entry name" value="Bac_DnaA_C"/>
    <property type="match status" value="1"/>
</dbReference>
<keyword evidence="15" id="KW-1185">Reference proteome</keyword>
<feature type="region of interest" description="Domain I, interacts with DnaA modulators" evidence="8">
    <location>
        <begin position="1"/>
        <end position="87"/>
    </location>
</feature>
<dbReference type="InterPro" id="IPR013159">
    <property type="entry name" value="DnaA_C"/>
</dbReference>
<dbReference type="InterPro" id="IPR027417">
    <property type="entry name" value="P-loop_NTPase"/>
</dbReference>
<dbReference type="SMART" id="SM00760">
    <property type="entry name" value="Bac_DnaA_C"/>
    <property type="match status" value="1"/>
</dbReference>
<dbReference type="SMART" id="SM00382">
    <property type="entry name" value="AAA"/>
    <property type="match status" value="1"/>
</dbReference>
<comment type="caution">
    <text evidence="8">Lacks conserved residue(s) required for the propagation of feature annotation.</text>
</comment>
<evidence type="ECO:0000259" key="13">
    <source>
        <dbReference type="SMART" id="SM00760"/>
    </source>
</evidence>
<dbReference type="Pfam" id="PF00308">
    <property type="entry name" value="Bac_DnaA"/>
    <property type="match status" value="1"/>
</dbReference>
<evidence type="ECO:0000256" key="6">
    <source>
        <dbReference type="ARBA" id="ARBA00023121"/>
    </source>
</evidence>
<dbReference type="InterPro" id="IPR038454">
    <property type="entry name" value="DnaA_N_sf"/>
</dbReference>
<dbReference type="Gene3D" id="3.40.50.300">
    <property type="entry name" value="P-loop containing nucleotide triphosphate hydrolases"/>
    <property type="match status" value="1"/>
</dbReference>
<keyword evidence="6 8" id="KW-0446">Lipid-binding</keyword>
<dbReference type="GO" id="GO:0006270">
    <property type="term" value="P:DNA replication initiation"/>
    <property type="evidence" value="ECO:0007669"/>
    <property type="project" value="UniProtKB-UniRule"/>
</dbReference>
<proteinExistence type="inferred from homology"/>
<dbReference type="PANTHER" id="PTHR30050">
    <property type="entry name" value="CHROMOSOMAL REPLICATION INITIATOR PROTEIN DNAA"/>
    <property type="match status" value="1"/>
</dbReference>
<name>A0A1H6R3Y8_9FLAO</name>
<dbReference type="OrthoDB" id="9807019at2"/>
<evidence type="ECO:0000259" key="12">
    <source>
        <dbReference type="SMART" id="SM00382"/>
    </source>
</evidence>
<dbReference type="Gene3D" id="1.10.1750.10">
    <property type="match status" value="1"/>
</dbReference>
<feature type="binding site" evidence="8">
    <location>
        <position position="184"/>
    </location>
    <ligand>
        <name>ATP</name>
        <dbReference type="ChEBI" id="CHEBI:30616"/>
    </ligand>
</feature>
<comment type="function">
    <text evidence="8 10">Plays an essential role in the initiation and regulation of chromosomal replication. ATP-DnaA binds to the origin of replication (oriC) to initiate formation of the DNA replication initiation complex once per cell cycle. Binds the DnaA box (a 9 base pair repeat at the origin) and separates the double-stranded (ds)DNA. Forms a right-handed helical filament on oriC DNA; dsDNA binds to the exterior of the filament while single-stranded (ss)DNA is stabiized in the filament's interior. The ATP-DnaA-oriC complex binds and stabilizes one strand of the AT-rich DNA unwinding element (DUE), permitting loading of DNA polymerase. After initiation quickly degrades to an ADP-DnaA complex that is not apt for DNA replication. Binds acidic phospholipids.</text>
</comment>
<feature type="region of interest" description="Domain IV, binds dsDNA" evidence="8">
    <location>
        <begin position="357"/>
        <end position="476"/>
    </location>
</feature>
<dbReference type="Gene3D" id="1.10.8.60">
    <property type="match status" value="1"/>
</dbReference>
<keyword evidence="5 8" id="KW-0067">ATP-binding</keyword>
<comment type="subunit">
    <text evidence="8">Oligomerizes as a right-handed, spiral filament on DNA at oriC.</text>
</comment>
<dbReference type="FunFam" id="3.40.50.300:FF:000668">
    <property type="entry name" value="Chromosomal replication initiator protein DnaA"/>
    <property type="match status" value="1"/>
</dbReference>
<keyword evidence="4 8" id="KW-0547">Nucleotide-binding</keyword>
<evidence type="ECO:0000256" key="8">
    <source>
        <dbReference type="HAMAP-Rule" id="MF_00377"/>
    </source>
</evidence>
<dbReference type="InterPro" id="IPR010921">
    <property type="entry name" value="Trp_repressor/repl_initiator"/>
</dbReference>
<evidence type="ECO:0000256" key="7">
    <source>
        <dbReference type="ARBA" id="ARBA00023125"/>
    </source>
</evidence>
<dbReference type="Pfam" id="PF08299">
    <property type="entry name" value="Bac_DnaA_C"/>
    <property type="match status" value="1"/>
</dbReference>
<dbReference type="AlphaFoldDB" id="A0A1H6R3Y8"/>
<dbReference type="GO" id="GO:0005737">
    <property type="term" value="C:cytoplasm"/>
    <property type="evidence" value="ECO:0007669"/>
    <property type="project" value="UniProtKB-SubCell"/>
</dbReference>
<gene>
    <name evidence="8" type="primary">dnaA</name>
    <name evidence="14" type="ORF">SAMN05660918_0844</name>
</gene>
<evidence type="ECO:0000256" key="4">
    <source>
        <dbReference type="ARBA" id="ARBA00022741"/>
    </source>
</evidence>
<dbReference type="InterPro" id="IPR013317">
    <property type="entry name" value="DnaA_dom"/>
</dbReference>
<comment type="subcellular location">
    <subcellularLocation>
        <location evidence="8">Cytoplasm</location>
    </subcellularLocation>
</comment>
<dbReference type="PANTHER" id="PTHR30050:SF2">
    <property type="entry name" value="CHROMOSOMAL REPLICATION INITIATOR PROTEIN DNAA"/>
    <property type="match status" value="1"/>
</dbReference>
<keyword evidence="2 8" id="KW-0963">Cytoplasm</keyword>
<dbReference type="PRINTS" id="PR00051">
    <property type="entry name" value="DNAA"/>
</dbReference>
<evidence type="ECO:0000256" key="1">
    <source>
        <dbReference type="ARBA" id="ARBA00006583"/>
    </source>
</evidence>
<dbReference type="SUPFAM" id="SSF48295">
    <property type="entry name" value="TrpR-like"/>
    <property type="match status" value="1"/>
</dbReference>
<dbReference type="RefSeq" id="WP_091308465.1">
    <property type="nucleotide sequence ID" value="NZ_CBCSJU010000001.1"/>
</dbReference>
<dbReference type="GO" id="GO:0003688">
    <property type="term" value="F:DNA replication origin binding"/>
    <property type="evidence" value="ECO:0007669"/>
    <property type="project" value="UniProtKB-UniRule"/>
</dbReference>
<evidence type="ECO:0000256" key="3">
    <source>
        <dbReference type="ARBA" id="ARBA00022705"/>
    </source>
</evidence>
<comment type="domain">
    <text evidence="8">Domain I is involved in oligomerization and binding regulators, domain II is flexibile and of varying length in different bacteria, domain III forms the AAA+ region, while domain IV binds dsDNA.</text>
</comment>
<feature type="domain" description="AAA+ ATPase" evidence="12">
    <location>
        <begin position="173"/>
        <end position="303"/>
    </location>
</feature>
<feature type="binding site" evidence="8">
    <location>
        <position position="187"/>
    </location>
    <ligand>
        <name>ATP</name>
        <dbReference type="ChEBI" id="CHEBI:30616"/>
    </ligand>
</feature>
<evidence type="ECO:0000256" key="5">
    <source>
        <dbReference type="ARBA" id="ARBA00022840"/>
    </source>
</evidence>
<dbReference type="InterPro" id="IPR024633">
    <property type="entry name" value="DnaA_N_dom"/>
</dbReference>
<dbReference type="InterPro" id="IPR020591">
    <property type="entry name" value="Chromosome_initiator_DnaA-like"/>
</dbReference>
<protein>
    <recommendedName>
        <fullName evidence="8 9">Chromosomal replication initiator protein DnaA</fullName>
    </recommendedName>
</protein>
<reference evidence="15" key="1">
    <citation type="submission" date="2016-10" db="EMBL/GenBank/DDBJ databases">
        <authorList>
            <person name="Varghese N."/>
            <person name="Submissions S."/>
        </authorList>
    </citation>
    <scope>NUCLEOTIDE SEQUENCE [LARGE SCALE GENOMIC DNA]</scope>
    <source>
        <strain evidence="15">DSM 17934</strain>
    </source>
</reference>
<keyword evidence="7 8" id="KW-0238">DNA-binding</keyword>
<dbReference type="EMBL" id="FNYA01000001">
    <property type="protein sequence ID" value="SEI47934.1"/>
    <property type="molecule type" value="Genomic_DNA"/>
</dbReference>
<dbReference type="PROSITE" id="PS01008">
    <property type="entry name" value="DNAA"/>
    <property type="match status" value="1"/>
</dbReference>
<accession>A0A1H6R3Y8</accession>
<organism evidence="14 15">
    <name type="scientific">Flavobacterium terrigena</name>
    <dbReference type="NCBI Taxonomy" id="402734"/>
    <lineage>
        <taxon>Bacteria</taxon>
        <taxon>Pseudomonadati</taxon>
        <taxon>Bacteroidota</taxon>
        <taxon>Flavobacteriia</taxon>
        <taxon>Flavobacteriales</taxon>
        <taxon>Flavobacteriaceae</taxon>
        <taxon>Flavobacterium</taxon>
    </lineage>
</organism>
<dbReference type="HAMAP" id="MF_00377">
    <property type="entry name" value="DnaA_bact"/>
    <property type="match status" value="1"/>
</dbReference>
<dbReference type="GO" id="GO:0006275">
    <property type="term" value="P:regulation of DNA replication"/>
    <property type="evidence" value="ECO:0007669"/>
    <property type="project" value="UniProtKB-UniRule"/>
</dbReference>
<evidence type="ECO:0000313" key="15">
    <source>
        <dbReference type="Proteomes" id="UP000199702"/>
    </source>
</evidence>
<dbReference type="InterPro" id="IPR018312">
    <property type="entry name" value="Chromosome_initiator_DnaA_CS"/>
</dbReference>
<keyword evidence="3 8" id="KW-0235">DNA replication</keyword>
<sequence>MTKAAKSVWNNCLSFIKDNIQEQAYKTWFEPIVAISLSEDNALHIQVPSKFFYEWLEEHYVIILKTALTKELGNQAKLVYKIKMENTYGNKLPFTEQIPSTHRSSVKTQEIDVPVVNKNPELKNPFIIPGIRNVKIESQLNANYSFDNFLEGDSNRLSRSAGMAVANKPGGTSFNPLLIFGGVGLGKTHLAHAIGVEIKDKFPEKTVLYISAEIFTQQYIESVKKNTRNDFIHFYQLIDVLIIDDVQFLSGKAGTQDVFFHIFNYLHQNGKQVILTSDKAPVDMQDIEQRLLSRFKWGLSAELHQPDYETRISILRNILYRDGVEMPEEILEYVAKHIKSNVRELEGAIISLIAQSSFNKREVNLELAKQVVEKFVKNIKREISIDYIQKVVSDYFQLDTETLKSKTRKRHIVQARQLAMYFSKKFTKASLANIGAQIGDRDHATVLHAVKTVDNLVSTDKQFKKFVEDINKKLSI</sequence>
<evidence type="ECO:0000256" key="9">
    <source>
        <dbReference type="NCBIfam" id="TIGR00362"/>
    </source>
</evidence>
<evidence type="ECO:0000256" key="2">
    <source>
        <dbReference type="ARBA" id="ARBA00022490"/>
    </source>
</evidence>
<dbReference type="InterPro" id="IPR003593">
    <property type="entry name" value="AAA+_ATPase"/>
</dbReference>
<feature type="binding site" evidence="8">
    <location>
        <position position="186"/>
    </location>
    <ligand>
        <name>ATP</name>
        <dbReference type="ChEBI" id="CHEBI:30616"/>
    </ligand>
</feature>
<dbReference type="GO" id="GO:0005886">
    <property type="term" value="C:plasma membrane"/>
    <property type="evidence" value="ECO:0007669"/>
    <property type="project" value="TreeGrafter"/>
</dbReference>
<feature type="domain" description="Chromosomal replication initiator DnaA C-terminal" evidence="13">
    <location>
        <begin position="384"/>
        <end position="453"/>
    </location>
</feature>
<dbReference type="Pfam" id="PF11638">
    <property type="entry name" value="DnaA_N"/>
    <property type="match status" value="1"/>
</dbReference>
<dbReference type="Proteomes" id="UP000199702">
    <property type="component" value="Unassembled WGS sequence"/>
</dbReference>
<dbReference type="GO" id="GO:0005524">
    <property type="term" value="F:ATP binding"/>
    <property type="evidence" value="ECO:0007669"/>
    <property type="project" value="UniProtKB-UniRule"/>
</dbReference>
<dbReference type="NCBIfam" id="TIGR00362">
    <property type="entry name" value="DnaA"/>
    <property type="match status" value="1"/>
</dbReference>
<evidence type="ECO:0000256" key="10">
    <source>
        <dbReference type="RuleBase" id="RU000577"/>
    </source>
</evidence>
<comment type="similarity">
    <text evidence="1 8 11">Belongs to the DnaA family.</text>
</comment>
<dbReference type="CDD" id="cd00009">
    <property type="entry name" value="AAA"/>
    <property type="match status" value="1"/>
</dbReference>
<evidence type="ECO:0000313" key="14">
    <source>
        <dbReference type="EMBL" id="SEI47934.1"/>
    </source>
</evidence>
<dbReference type="STRING" id="402734.SAMN05660918_0844"/>